<dbReference type="InterPro" id="IPR007278">
    <property type="entry name" value="DUF397"/>
</dbReference>
<reference evidence="2 3" key="1">
    <citation type="submission" date="2018-01" db="EMBL/GenBank/DDBJ databases">
        <title>Complete genome sequence of Streptomyces lunaelactis MM109T, a Ferroverdin A producer isolated from cave moonmilk deposits.</title>
        <authorList>
            <person name="Naome A."/>
            <person name="Martinet L."/>
            <person name="Maciejewska M."/>
            <person name="Anderssen S."/>
            <person name="Adam D."/>
            <person name="Tenconi E."/>
            <person name="Deflandre B."/>
            <person name="Arguelles-Arias A."/>
            <person name="Calusinska M."/>
            <person name="Copieters W."/>
            <person name="Karim L."/>
            <person name="Hanikenne M."/>
            <person name="Baurain D."/>
            <person name="van Wezel G."/>
            <person name="Smargiasso N."/>
            <person name="de Pauw E."/>
            <person name="Delfosse P."/>
            <person name="Rigali S."/>
        </authorList>
    </citation>
    <scope>NUCLEOTIDE SEQUENCE [LARGE SCALE GENOMIC DNA]</scope>
    <source>
        <strain evidence="2 3">MM109</strain>
    </source>
</reference>
<evidence type="ECO:0000313" key="3">
    <source>
        <dbReference type="Proteomes" id="UP000244201"/>
    </source>
</evidence>
<proteinExistence type="predicted"/>
<evidence type="ECO:0000313" key="2">
    <source>
        <dbReference type="EMBL" id="AVZ73888.1"/>
    </source>
</evidence>
<organism evidence="2 3">
    <name type="scientific">Streptomyces lunaelactis</name>
    <dbReference type="NCBI Taxonomy" id="1535768"/>
    <lineage>
        <taxon>Bacteria</taxon>
        <taxon>Bacillati</taxon>
        <taxon>Actinomycetota</taxon>
        <taxon>Actinomycetes</taxon>
        <taxon>Kitasatosporales</taxon>
        <taxon>Streptomycetaceae</taxon>
        <taxon>Streptomyces</taxon>
    </lineage>
</organism>
<sequence>MPTLDWQKSSYCGEGDACLNVAASRGSVKLTESSDPDGAILHTTPATWSALLRALKENRG</sequence>
<evidence type="ECO:0000259" key="1">
    <source>
        <dbReference type="Pfam" id="PF04149"/>
    </source>
</evidence>
<keyword evidence="3" id="KW-1185">Reference proteome</keyword>
<dbReference type="AlphaFoldDB" id="A0A2R4T441"/>
<accession>A0A2R4T441</accession>
<dbReference type="OrthoDB" id="4324620at2"/>
<dbReference type="Proteomes" id="UP000244201">
    <property type="component" value="Chromosome"/>
</dbReference>
<feature type="domain" description="DUF397" evidence="1">
    <location>
        <begin position="4"/>
        <end position="56"/>
    </location>
</feature>
<dbReference type="Pfam" id="PF04149">
    <property type="entry name" value="DUF397"/>
    <property type="match status" value="1"/>
</dbReference>
<dbReference type="GeneID" id="55657268"/>
<dbReference type="EMBL" id="CP026304">
    <property type="protein sequence ID" value="AVZ73888.1"/>
    <property type="molecule type" value="Genomic_DNA"/>
</dbReference>
<dbReference type="KEGG" id="slk:SLUN_18585"/>
<gene>
    <name evidence="2" type="ORF">SLUN_18585</name>
</gene>
<protein>
    <submittedName>
        <fullName evidence="2">DUF397 domain-containing protein</fullName>
    </submittedName>
</protein>
<dbReference type="RefSeq" id="WP_108149651.1">
    <property type="nucleotide sequence ID" value="NZ_CP026304.1"/>
</dbReference>
<name>A0A2R4T441_9ACTN</name>